<feature type="domain" description="DUF218" evidence="2">
    <location>
        <begin position="64"/>
        <end position="202"/>
    </location>
</feature>
<evidence type="ECO:0000259" key="2">
    <source>
        <dbReference type="Pfam" id="PF02698"/>
    </source>
</evidence>
<keyword evidence="1" id="KW-0472">Membrane</keyword>
<keyword evidence="1" id="KW-1133">Transmembrane helix</keyword>
<dbReference type="KEGG" id="niy:FQ775_22970"/>
<dbReference type="GO" id="GO:0043164">
    <property type="term" value="P:Gram-negative-bacterium-type cell wall biogenesis"/>
    <property type="evidence" value="ECO:0007669"/>
    <property type="project" value="TreeGrafter"/>
</dbReference>
<reference evidence="3" key="1">
    <citation type="submission" date="2020-04" db="EMBL/GenBank/DDBJ databases">
        <title>Nitratireductor sp. nov. isolated from mangrove soil.</title>
        <authorList>
            <person name="Ye Y."/>
        </authorList>
    </citation>
    <scope>NUCLEOTIDE SEQUENCE</scope>
    <source>
        <strain evidence="3">SY7</strain>
    </source>
</reference>
<dbReference type="PANTHER" id="PTHR30336">
    <property type="entry name" value="INNER MEMBRANE PROTEIN, PROBABLE PERMEASE"/>
    <property type="match status" value="1"/>
</dbReference>
<dbReference type="Proteomes" id="UP000321389">
    <property type="component" value="Chromosome"/>
</dbReference>
<accession>A0A5B8L4Q9</accession>
<dbReference type="InterPro" id="IPR051599">
    <property type="entry name" value="Cell_Envelope_Assoc"/>
</dbReference>
<dbReference type="GO" id="GO:0005886">
    <property type="term" value="C:plasma membrane"/>
    <property type="evidence" value="ECO:0007669"/>
    <property type="project" value="TreeGrafter"/>
</dbReference>
<name>A0A5B8L4Q9_9HYPH</name>
<organism evidence="3 4">
    <name type="scientific">Nitratireductor mangrovi</name>
    <dbReference type="NCBI Taxonomy" id="2599600"/>
    <lineage>
        <taxon>Bacteria</taxon>
        <taxon>Pseudomonadati</taxon>
        <taxon>Pseudomonadota</taxon>
        <taxon>Alphaproteobacteria</taxon>
        <taxon>Hyphomicrobiales</taxon>
        <taxon>Phyllobacteriaceae</taxon>
        <taxon>Nitratireductor</taxon>
    </lineage>
</organism>
<keyword evidence="4" id="KW-1185">Reference proteome</keyword>
<sequence length="227" mass="23854">MTVRGEEADSGDRAASGTRRRVLRALRAAVLAAGIGAAAFVAGFGWFANEVSLMKTPADPPGADAIVVLTGGHFRLNAAVDLLRAGKGKRLLISGVNPVARAGDLQQATGAEAALFSCCVDIDRVALDTIGNAAESAKWVRANAYEKIIVVTNNYHMPRSLLEMRRLLAGTALLPYPVVSSNLEEGGWLAKPDALRVLFTEYLKYLGAVARGALPDDDAGAKVLARG</sequence>
<dbReference type="GO" id="GO:0000270">
    <property type="term" value="P:peptidoglycan metabolic process"/>
    <property type="evidence" value="ECO:0007669"/>
    <property type="project" value="TreeGrafter"/>
</dbReference>
<dbReference type="EMBL" id="CP042301">
    <property type="protein sequence ID" value="QDZ02996.1"/>
    <property type="molecule type" value="Genomic_DNA"/>
</dbReference>
<protein>
    <submittedName>
        <fullName evidence="3">YdcF family protein</fullName>
    </submittedName>
</protein>
<dbReference type="AlphaFoldDB" id="A0A5B8L4Q9"/>
<evidence type="ECO:0000256" key="1">
    <source>
        <dbReference type="SAM" id="Phobius"/>
    </source>
</evidence>
<dbReference type="CDD" id="cd06259">
    <property type="entry name" value="YdcF-like"/>
    <property type="match status" value="1"/>
</dbReference>
<gene>
    <name evidence="3" type="ORF">FQ775_22970</name>
</gene>
<dbReference type="InterPro" id="IPR003848">
    <property type="entry name" value="DUF218"/>
</dbReference>
<dbReference type="Pfam" id="PF02698">
    <property type="entry name" value="DUF218"/>
    <property type="match status" value="1"/>
</dbReference>
<evidence type="ECO:0000313" key="3">
    <source>
        <dbReference type="EMBL" id="QDZ02996.1"/>
    </source>
</evidence>
<keyword evidence="1" id="KW-0812">Transmembrane</keyword>
<feature type="transmembrane region" description="Helical" evidence="1">
    <location>
        <begin position="28"/>
        <end position="48"/>
    </location>
</feature>
<proteinExistence type="predicted"/>
<dbReference type="OrthoDB" id="9812311at2"/>
<dbReference type="RefSeq" id="WP_146301629.1">
    <property type="nucleotide sequence ID" value="NZ_CP042301.2"/>
</dbReference>
<dbReference type="PANTHER" id="PTHR30336:SF4">
    <property type="entry name" value="ENVELOPE BIOGENESIS FACTOR ELYC"/>
    <property type="match status" value="1"/>
</dbReference>
<evidence type="ECO:0000313" key="4">
    <source>
        <dbReference type="Proteomes" id="UP000321389"/>
    </source>
</evidence>